<comment type="caution">
    <text evidence="3">The sequence shown here is derived from an EMBL/GenBank/DDBJ whole genome shotgun (WGS) entry which is preliminary data.</text>
</comment>
<dbReference type="Proteomes" id="UP000033035">
    <property type="component" value="Unassembled WGS sequence"/>
</dbReference>
<feature type="domain" description="DUF6383" evidence="2">
    <location>
        <begin position="1106"/>
        <end position="1179"/>
    </location>
</feature>
<name>A0A0F5JKU9_9BACT</name>
<sequence length="1180" mass="125774">MNKKLSLMMAALIAAGYSVTAEAGIYKVTAAGEVVSGQKYVVAVDKDNALSAEGAALSTKAFDPASNDFLWIVDGSTDFKLKSVSNDGKFVTQNTITAALGEDGTPAAALFTNATRASELKTATSGATDFVITGTPAFADGSGADAFLHIATTPLHAKTADGSFVYVTIDGKYAVCTGTTNVIYLDGTTIAMLGLQDKAKFTVSADGEILSVSESGYGISQINTSAITLTNTNPPAIEKDANNAANDQVYTTVISSGVSSKVTDASTFALTSTAPSEAPQVPAGALAWTNGTTGVLYVNPAGDATTEKAVKNDGTLENSGVGNAALTIKLNADGSYSLFDGNAQVKLASEVSFNIVKEGNGFIAKKASGEFLTIKGTTLAWKNASTISDESVAVFSFSKGTLQAISAADLAKIENGGITLTASYDNGKTDIKGNPFTGFLTVVDLGGNNFNLKSGKKFIIGRKDMIEGAGTVAWGFTTVDKLSDMKDGDLAVFTAQTYAGEVNPSEVVLTLTGTGTAGTVGYYKVPDAVYMGAGASPKTVTFSLGTGTLAKWQDVLQKGKFFTVEKISNYSADNAKAEGYLVATGKTNTAYGYNKTVRNVLEGEWALTLNDAKDKYVLTNRETPEVTFEFVGVNSLYTTTSEYTYVSGADKYIITPVANHAATDGYKTLDQLEMQRFNIGSYAGVYDNTAWFTENHGEDKDAEYHVIGLNIDQEEGLIYEAIAHDQKRDKDHAVTDSIYVVSTIGYYNAAINNYDEVLDTLKVVSYTFKNQYNEPLYVKAADADFSKITYVSSAKDVTKATKFTLRLDTDNTLNLRPVDLDETTGYNTFDTSKDFNKAYAGSSLNKGLVSSTDLYEREENDRFVVAPLAYEMYRRLENAVQGTSLDTISIFREGNNKEVLFENGQFLGMNNQVQFPAIAPAMVVDSAYAPADTYRPQYMLMVEPNYVPAGKWCPEHGFNPGCSHEQDIEGYTEGRYLVNLKDTAIAWEDANKHGGINPYTNTEGYVKLAFVPAKHIKDTLIINSDNNKLTVNTAAFNEAKFAFRYVDATAKSFVIETADFNLTGKDAGKIKTTPGYLKWMNGVIVVVDNIKNADVYNMTEDYEGNPTANEGINASSVSVIAGNGVVTINGAQGKKVTISNVLGQTIANAVLSSDNATISAPAGVVVVAVEGEAAVKAIVK</sequence>
<protein>
    <recommendedName>
        <fullName evidence="2">DUF6383 domain-containing protein</fullName>
    </recommendedName>
</protein>
<dbReference type="PATRIC" id="fig|1203610.3.peg.1346"/>
<dbReference type="InterPro" id="IPR045963">
    <property type="entry name" value="DUF6383"/>
</dbReference>
<evidence type="ECO:0000256" key="1">
    <source>
        <dbReference type="SAM" id="SignalP"/>
    </source>
</evidence>
<feature type="signal peptide" evidence="1">
    <location>
        <begin position="1"/>
        <end position="23"/>
    </location>
</feature>
<reference evidence="3 4" key="1">
    <citation type="submission" date="2013-04" db="EMBL/GenBank/DDBJ databases">
        <title>The Genome Sequence of Parabacteroides gordonii DSM 23371.</title>
        <authorList>
            <consortium name="The Broad Institute Genomics Platform"/>
            <person name="Earl A."/>
            <person name="Ward D."/>
            <person name="Feldgarden M."/>
            <person name="Gevers D."/>
            <person name="Martens E."/>
            <person name="Sakamoto M."/>
            <person name="Benno Y."/>
            <person name="Suzuki N."/>
            <person name="Matsunaga N."/>
            <person name="Koshihara K."/>
            <person name="Seki M."/>
            <person name="Komiya H."/>
            <person name="Walker B."/>
            <person name="Young S."/>
            <person name="Zeng Q."/>
            <person name="Gargeya S."/>
            <person name="Fitzgerald M."/>
            <person name="Haas B."/>
            <person name="Abouelleil A."/>
            <person name="Allen A.W."/>
            <person name="Alvarado L."/>
            <person name="Arachchi H.M."/>
            <person name="Berlin A.M."/>
            <person name="Chapman S.B."/>
            <person name="Gainer-Dewar J."/>
            <person name="Goldberg J."/>
            <person name="Griggs A."/>
            <person name="Gujja S."/>
            <person name="Hansen M."/>
            <person name="Howarth C."/>
            <person name="Imamovic A."/>
            <person name="Ireland A."/>
            <person name="Larimer J."/>
            <person name="McCowan C."/>
            <person name="Murphy C."/>
            <person name="Pearson M."/>
            <person name="Poon T.W."/>
            <person name="Priest M."/>
            <person name="Roberts A."/>
            <person name="Saif S."/>
            <person name="Shea T."/>
            <person name="Sisk P."/>
            <person name="Sykes S."/>
            <person name="Wortman J."/>
            <person name="Nusbaum C."/>
            <person name="Birren B."/>
        </authorList>
    </citation>
    <scope>NUCLEOTIDE SEQUENCE [LARGE SCALE GENOMIC DNA]</scope>
    <source>
        <strain evidence="3 4">MS-1</strain>
    </source>
</reference>
<dbReference type="EMBL" id="AQHW01000009">
    <property type="protein sequence ID" value="KKB58441.1"/>
    <property type="molecule type" value="Genomic_DNA"/>
</dbReference>
<dbReference type="Pfam" id="PF19910">
    <property type="entry name" value="DUF6383"/>
    <property type="match status" value="1"/>
</dbReference>
<evidence type="ECO:0000313" key="3">
    <source>
        <dbReference type="EMBL" id="KKB58441.1"/>
    </source>
</evidence>
<evidence type="ECO:0000313" key="4">
    <source>
        <dbReference type="Proteomes" id="UP000033035"/>
    </source>
</evidence>
<dbReference type="HOGENOM" id="CLU_003316_0_0_10"/>
<keyword evidence="1" id="KW-0732">Signal</keyword>
<evidence type="ECO:0000259" key="2">
    <source>
        <dbReference type="Pfam" id="PF19910"/>
    </source>
</evidence>
<keyword evidence="4" id="KW-1185">Reference proteome</keyword>
<gene>
    <name evidence="3" type="ORF">HMPREF1536_01318</name>
</gene>
<feature type="chain" id="PRO_5002490219" description="DUF6383 domain-containing protein" evidence="1">
    <location>
        <begin position="24"/>
        <end position="1180"/>
    </location>
</feature>
<dbReference type="AlphaFoldDB" id="A0A0F5JKU9"/>
<dbReference type="RefSeq" id="WP_181988961.1">
    <property type="nucleotide sequence ID" value="NZ_AUAE01000012.1"/>
</dbReference>
<proteinExistence type="predicted"/>
<accession>A0A0F5JKU9</accession>
<organism evidence="3 4">
    <name type="scientific">Parabacteroides gordonii MS-1 = DSM 23371</name>
    <dbReference type="NCBI Taxonomy" id="1203610"/>
    <lineage>
        <taxon>Bacteria</taxon>
        <taxon>Pseudomonadati</taxon>
        <taxon>Bacteroidota</taxon>
        <taxon>Bacteroidia</taxon>
        <taxon>Bacteroidales</taxon>
        <taxon>Tannerellaceae</taxon>
        <taxon>Parabacteroides</taxon>
    </lineage>
</organism>